<evidence type="ECO:0000313" key="2">
    <source>
        <dbReference type="EMBL" id="GBN32403.1"/>
    </source>
</evidence>
<name>A0A4Y2N0B0_ARAVE</name>
<sequence length="88" mass="9805">MSAASLSEPESASERYKCTLECPTPIEAEVHFSLPIGKGMIHFVLISGVVLVGINFLFFICSLFLIKDPDVKERRKECTSSKLNERTV</sequence>
<organism evidence="2 3">
    <name type="scientific">Araneus ventricosus</name>
    <name type="common">Orbweaver spider</name>
    <name type="synonym">Epeira ventricosa</name>
    <dbReference type="NCBI Taxonomy" id="182803"/>
    <lineage>
        <taxon>Eukaryota</taxon>
        <taxon>Metazoa</taxon>
        <taxon>Ecdysozoa</taxon>
        <taxon>Arthropoda</taxon>
        <taxon>Chelicerata</taxon>
        <taxon>Arachnida</taxon>
        <taxon>Araneae</taxon>
        <taxon>Araneomorphae</taxon>
        <taxon>Entelegynae</taxon>
        <taxon>Araneoidea</taxon>
        <taxon>Araneidae</taxon>
        <taxon>Araneus</taxon>
    </lineage>
</organism>
<evidence type="ECO:0000256" key="1">
    <source>
        <dbReference type="SAM" id="Phobius"/>
    </source>
</evidence>
<feature type="transmembrane region" description="Helical" evidence="1">
    <location>
        <begin position="40"/>
        <end position="66"/>
    </location>
</feature>
<accession>A0A4Y2N0B0</accession>
<dbReference type="EMBL" id="BGPR01008233">
    <property type="protein sequence ID" value="GBN32403.1"/>
    <property type="molecule type" value="Genomic_DNA"/>
</dbReference>
<keyword evidence="1" id="KW-1133">Transmembrane helix</keyword>
<proteinExistence type="predicted"/>
<evidence type="ECO:0000313" key="3">
    <source>
        <dbReference type="Proteomes" id="UP000499080"/>
    </source>
</evidence>
<keyword evidence="1" id="KW-0812">Transmembrane</keyword>
<reference evidence="2 3" key="1">
    <citation type="journal article" date="2019" name="Sci. Rep.">
        <title>Orb-weaving spider Araneus ventricosus genome elucidates the spidroin gene catalogue.</title>
        <authorList>
            <person name="Kono N."/>
            <person name="Nakamura H."/>
            <person name="Ohtoshi R."/>
            <person name="Moran D.A.P."/>
            <person name="Shinohara A."/>
            <person name="Yoshida Y."/>
            <person name="Fujiwara M."/>
            <person name="Mori M."/>
            <person name="Tomita M."/>
            <person name="Arakawa K."/>
        </authorList>
    </citation>
    <scope>NUCLEOTIDE SEQUENCE [LARGE SCALE GENOMIC DNA]</scope>
</reference>
<dbReference type="Proteomes" id="UP000499080">
    <property type="component" value="Unassembled WGS sequence"/>
</dbReference>
<keyword evidence="3" id="KW-1185">Reference proteome</keyword>
<gene>
    <name evidence="2" type="ORF">AVEN_125593_1</name>
</gene>
<dbReference type="AlphaFoldDB" id="A0A4Y2N0B0"/>
<comment type="caution">
    <text evidence="2">The sequence shown here is derived from an EMBL/GenBank/DDBJ whole genome shotgun (WGS) entry which is preliminary data.</text>
</comment>
<protein>
    <submittedName>
        <fullName evidence="2">Uncharacterized protein</fullName>
    </submittedName>
</protein>
<keyword evidence="1" id="KW-0472">Membrane</keyword>